<proteinExistence type="predicted"/>
<dbReference type="AlphaFoldDB" id="A0A378MGI7"/>
<name>A0A378MGI7_LISGR</name>
<dbReference type="Pfam" id="PF06114">
    <property type="entry name" value="Peptidase_M78"/>
    <property type="match status" value="1"/>
</dbReference>
<evidence type="ECO:0000313" key="3">
    <source>
        <dbReference type="Proteomes" id="UP000254879"/>
    </source>
</evidence>
<evidence type="ECO:0000313" key="2">
    <source>
        <dbReference type="EMBL" id="STY45487.1"/>
    </source>
</evidence>
<dbReference type="Proteomes" id="UP000254879">
    <property type="component" value="Unassembled WGS sequence"/>
</dbReference>
<reference evidence="2 3" key="1">
    <citation type="submission" date="2018-06" db="EMBL/GenBank/DDBJ databases">
        <authorList>
            <consortium name="Pathogen Informatics"/>
            <person name="Doyle S."/>
        </authorList>
    </citation>
    <scope>NUCLEOTIDE SEQUENCE [LARGE SCALE GENOMIC DNA]</scope>
    <source>
        <strain evidence="3">NCTC 10815</strain>
    </source>
</reference>
<dbReference type="RefSeq" id="WP_115346337.1">
    <property type="nucleotide sequence ID" value="NZ_UGPG01000001.1"/>
</dbReference>
<feature type="domain" description="IrrE N-terminal-like" evidence="1">
    <location>
        <begin position="33"/>
        <end position="121"/>
    </location>
</feature>
<organism evidence="2 3">
    <name type="scientific">Listeria grayi</name>
    <name type="common">Listeria murrayi</name>
    <dbReference type="NCBI Taxonomy" id="1641"/>
    <lineage>
        <taxon>Bacteria</taxon>
        <taxon>Bacillati</taxon>
        <taxon>Bacillota</taxon>
        <taxon>Bacilli</taxon>
        <taxon>Bacillales</taxon>
        <taxon>Listeriaceae</taxon>
        <taxon>Listeria</taxon>
    </lineage>
</organism>
<evidence type="ECO:0000259" key="1">
    <source>
        <dbReference type="Pfam" id="PF06114"/>
    </source>
</evidence>
<accession>A0A378MGI7</accession>
<sequence length="161" mass="18878">MDITVEKISVDFPAITFVLDKRLPKKLAGIIKGNTVRIDSRLSSKKMKCTMAEEAMHWKYTSGNIIDQKVKANVKQEIFARRRAHYYLIPLDKIKGCHDLGLSTYYEVAEYLDVTEEFLHEAVESYREKYGLMYNTGEYIINFGSTIEVFREDKNFYPYDY</sequence>
<gene>
    <name evidence="2" type="ORF">NCTC10815_02867</name>
</gene>
<protein>
    <submittedName>
        <fullName evidence="2">Domain of uncharacterized function (DUF955)</fullName>
    </submittedName>
</protein>
<dbReference type="InterPro" id="IPR010359">
    <property type="entry name" value="IrrE_HExxH"/>
</dbReference>
<dbReference type="EMBL" id="UGPG01000001">
    <property type="protein sequence ID" value="STY45487.1"/>
    <property type="molecule type" value="Genomic_DNA"/>
</dbReference>